<accession>A0A0P7X383</accession>
<dbReference type="Proteomes" id="UP000182045">
    <property type="component" value="Unassembled WGS sequence"/>
</dbReference>
<dbReference type="Proteomes" id="UP000050413">
    <property type="component" value="Unassembled WGS sequence"/>
</dbReference>
<dbReference type="STRING" id="1666912.Ga0058931_0010"/>
<dbReference type="RefSeq" id="WP_072244164.1">
    <property type="nucleotide sequence ID" value="NZ_FBYC01000001.1"/>
</dbReference>
<dbReference type="InterPro" id="IPR021857">
    <property type="entry name" value="DUF3467"/>
</dbReference>
<evidence type="ECO:0008006" key="6">
    <source>
        <dbReference type="Google" id="ProtNLM"/>
    </source>
</evidence>
<gene>
    <name evidence="2" type="ORF">Ga0058931_0010</name>
    <name evidence="3" type="ORF">HLUCCA05_14040</name>
</gene>
<reference evidence="2 5" key="2">
    <citation type="submission" date="2016-01" db="EMBL/GenBank/DDBJ databases">
        <authorList>
            <person name="Varghese N."/>
        </authorList>
    </citation>
    <scope>NUCLEOTIDE SEQUENCE [LARGE SCALE GENOMIC DNA]</scope>
    <source>
        <strain evidence="2 5">HL-91</strain>
    </source>
</reference>
<dbReference type="EMBL" id="FBYC01000001">
    <property type="protein sequence ID" value="CUX79332.1"/>
    <property type="molecule type" value="Genomic_DNA"/>
</dbReference>
<evidence type="ECO:0000313" key="4">
    <source>
        <dbReference type="Proteomes" id="UP000050413"/>
    </source>
</evidence>
<evidence type="ECO:0000313" key="2">
    <source>
        <dbReference type="EMBL" id="CUX79332.1"/>
    </source>
</evidence>
<feature type="region of interest" description="Disordered" evidence="1">
    <location>
        <begin position="89"/>
        <end position="108"/>
    </location>
</feature>
<name>A0A0P7X383_9RHOB</name>
<comment type="caution">
    <text evidence="3">The sequence shown here is derived from an EMBL/GenBank/DDBJ whole genome shotgun (WGS) entry which is preliminary data.</text>
</comment>
<evidence type="ECO:0000256" key="1">
    <source>
        <dbReference type="SAM" id="MobiDB-lite"/>
    </source>
</evidence>
<dbReference type="AlphaFoldDB" id="A0A0P7X383"/>
<keyword evidence="5" id="KW-1185">Reference proteome</keyword>
<reference evidence="3 4" key="1">
    <citation type="submission" date="2015-09" db="EMBL/GenBank/DDBJ databases">
        <title>Identification and resolution of microdiversity through metagenomic sequencing of parallel consortia.</title>
        <authorList>
            <person name="Nelson W.C."/>
            <person name="Romine M.F."/>
            <person name="Lindemann S.R."/>
        </authorList>
    </citation>
    <scope>NUCLEOTIDE SEQUENCE [LARGE SCALE GENOMIC DNA]</scope>
    <source>
        <strain evidence="3">HL-91</strain>
    </source>
</reference>
<evidence type="ECO:0000313" key="3">
    <source>
        <dbReference type="EMBL" id="KPP95096.1"/>
    </source>
</evidence>
<protein>
    <recommendedName>
        <fullName evidence="6">DUF3467 domain-containing protein</fullName>
    </recommendedName>
</protein>
<proteinExistence type="predicted"/>
<dbReference type="OrthoDB" id="9798280at2"/>
<sequence length="108" mass="11822">MAKEPQKTDSRKTVVFRDGAMRTSYCNVVNVAATSEEFALLIGVGRSWHGKGDEFEVDLNDRVIMTPPTAKRLAAMLINAIAQHEQRYGTIDASAQPPTPETNTSVSN</sequence>
<dbReference type="Pfam" id="PF11950">
    <property type="entry name" value="DUF3467"/>
    <property type="match status" value="1"/>
</dbReference>
<organism evidence="3 4">
    <name type="scientific">Roseibaca calidilacus</name>
    <dbReference type="NCBI Taxonomy" id="1666912"/>
    <lineage>
        <taxon>Bacteria</taxon>
        <taxon>Pseudomonadati</taxon>
        <taxon>Pseudomonadota</taxon>
        <taxon>Alphaproteobacteria</taxon>
        <taxon>Rhodobacterales</taxon>
        <taxon>Paracoccaceae</taxon>
        <taxon>Roseinatronobacter</taxon>
    </lineage>
</organism>
<dbReference type="EMBL" id="LJSG01000003">
    <property type="protein sequence ID" value="KPP95096.1"/>
    <property type="molecule type" value="Genomic_DNA"/>
</dbReference>
<evidence type="ECO:0000313" key="5">
    <source>
        <dbReference type="Proteomes" id="UP000182045"/>
    </source>
</evidence>